<dbReference type="PIRSF" id="PIRSF036979">
    <property type="entry name" value="Arginase"/>
    <property type="match status" value="1"/>
</dbReference>
<dbReference type="NCBIfam" id="TIGR01230">
    <property type="entry name" value="agmatinase"/>
    <property type="match status" value="1"/>
</dbReference>
<dbReference type="PROSITE" id="PS51409">
    <property type="entry name" value="ARGINASE_2"/>
    <property type="match status" value="1"/>
</dbReference>
<dbReference type="CDD" id="cd11593">
    <property type="entry name" value="Agmatinase-like_2"/>
    <property type="match status" value="1"/>
</dbReference>
<dbReference type="AlphaFoldDB" id="A0A7C4ES49"/>
<evidence type="ECO:0000256" key="4">
    <source>
        <dbReference type="PIRSR" id="PIRSR036979-1"/>
    </source>
</evidence>
<dbReference type="GO" id="GO:0008783">
    <property type="term" value="F:agmatinase activity"/>
    <property type="evidence" value="ECO:0007669"/>
    <property type="project" value="UniProtKB-EC"/>
</dbReference>
<dbReference type="Pfam" id="PF00491">
    <property type="entry name" value="Arginase"/>
    <property type="match status" value="1"/>
</dbReference>
<dbReference type="PROSITE" id="PS01053">
    <property type="entry name" value="ARGINASE_1"/>
    <property type="match status" value="1"/>
</dbReference>
<feature type="binding site" evidence="4">
    <location>
        <position position="108"/>
    </location>
    <ligand>
        <name>Mn(2+)</name>
        <dbReference type="ChEBI" id="CHEBI:29035"/>
        <label>1</label>
    </ligand>
</feature>
<dbReference type="InterPro" id="IPR005925">
    <property type="entry name" value="Agmatinase-rel"/>
</dbReference>
<dbReference type="PANTHER" id="PTHR11358:SF26">
    <property type="entry name" value="GUANIDINO ACID HYDROLASE, MITOCHONDRIAL"/>
    <property type="match status" value="1"/>
</dbReference>
<evidence type="ECO:0000256" key="1">
    <source>
        <dbReference type="ARBA" id="ARBA00009227"/>
    </source>
</evidence>
<sequence>MRATQPFIGSSSTQLMAGRPALLGCPLDMTTTYRHGCHKAPEAIRASSESIETFSPLFWRDLSDAPFSDIGDIEFKDNRIEPCLDLIQETAAHILEKKAIPLSLGGEHTITLPIVKAVDTVHPGCVVMQLDAHTDLRSDYEGMRLNHATVMRRIAEAIGPDRIIQVGVRSGLKEEFEWMRNHETLLAWQTLSPRQLARCIASRPVYLTIDVDVLDPACMPATGNPEPGGLFYADLERFFRMMQSFQIVGADVVELNPDLDPSEVGRITIAKVVREVLLLVSGATLP</sequence>
<dbReference type="InterPro" id="IPR006035">
    <property type="entry name" value="Ureohydrolase"/>
</dbReference>
<organism evidence="6">
    <name type="scientific">Desulfomonile tiedjei</name>
    <dbReference type="NCBI Taxonomy" id="2358"/>
    <lineage>
        <taxon>Bacteria</taxon>
        <taxon>Pseudomonadati</taxon>
        <taxon>Thermodesulfobacteriota</taxon>
        <taxon>Desulfomonilia</taxon>
        <taxon>Desulfomonilales</taxon>
        <taxon>Desulfomonilaceae</taxon>
        <taxon>Desulfomonile</taxon>
    </lineage>
</organism>
<dbReference type="Gene3D" id="3.40.800.10">
    <property type="entry name" value="Ureohydrolase domain"/>
    <property type="match status" value="1"/>
</dbReference>
<comment type="similarity">
    <text evidence="1">Belongs to the arginase family. Agmatinase subfamily.</text>
</comment>
<dbReference type="EC" id="3.5.3.11" evidence="6"/>
<dbReference type="InterPro" id="IPR020855">
    <property type="entry name" value="Ureohydrolase_Mn_BS"/>
</dbReference>
<feature type="binding site" evidence="4">
    <location>
        <position position="133"/>
    </location>
    <ligand>
        <name>Mn(2+)</name>
        <dbReference type="ChEBI" id="CHEBI:29035"/>
        <label>1</label>
    </ligand>
</feature>
<feature type="binding site" evidence="4">
    <location>
        <position position="135"/>
    </location>
    <ligand>
        <name>Mn(2+)</name>
        <dbReference type="ChEBI" id="CHEBI:29035"/>
        <label>1</label>
    </ligand>
</feature>
<protein>
    <submittedName>
        <fullName evidence="6">Agmatinase</fullName>
        <ecNumber evidence="6">3.5.3.11</ecNumber>
    </submittedName>
</protein>
<name>A0A7C4ES49_9BACT</name>
<comment type="cofactor">
    <cofactor evidence="4">
        <name>Mn(2+)</name>
        <dbReference type="ChEBI" id="CHEBI:29035"/>
    </cofactor>
    <text evidence="4">Binds 2 manganese ions per subunit.</text>
</comment>
<evidence type="ECO:0000313" key="6">
    <source>
        <dbReference type="EMBL" id="HGH60605.1"/>
    </source>
</evidence>
<dbReference type="InterPro" id="IPR023696">
    <property type="entry name" value="Ureohydrolase_dom_sf"/>
</dbReference>
<accession>A0A7C4ES49</accession>
<feature type="binding site" evidence="4">
    <location>
        <position position="210"/>
    </location>
    <ligand>
        <name>Mn(2+)</name>
        <dbReference type="ChEBI" id="CHEBI:29035"/>
        <label>1</label>
    </ligand>
</feature>
<evidence type="ECO:0000256" key="3">
    <source>
        <dbReference type="ARBA" id="ARBA00022801"/>
    </source>
</evidence>
<keyword evidence="3 5" id="KW-0378">Hydrolase</keyword>
<reference evidence="6" key="1">
    <citation type="journal article" date="2020" name="mSystems">
        <title>Genome- and Community-Level Interaction Insights into Carbon Utilization and Element Cycling Functions of Hydrothermarchaeota in Hydrothermal Sediment.</title>
        <authorList>
            <person name="Zhou Z."/>
            <person name="Liu Y."/>
            <person name="Xu W."/>
            <person name="Pan J."/>
            <person name="Luo Z.H."/>
            <person name="Li M."/>
        </authorList>
    </citation>
    <scope>NUCLEOTIDE SEQUENCE [LARGE SCALE GENOMIC DNA]</scope>
    <source>
        <strain evidence="6">SpSt-769</strain>
    </source>
</reference>
<dbReference type="GO" id="GO:0033389">
    <property type="term" value="P:putrescine biosynthetic process from arginine, via agmatine"/>
    <property type="evidence" value="ECO:0007669"/>
    <property type="project" value="TreeGrafter"/>
</dbReference>
<gene>
    <name evidence="6" type="primary">speB</name>
    <name evidence="6" type="ORF">ENV54_04820</name>
</gene>
<dbReference type="SUPFAM" id="SSF52768">
    <property type="entry name" value="Arginase/deacetylase"/>
    <property type="match status" value="1"/>
</dbReference>
<dbReference type="EMBL" id="DTGT01000153">
    <property type="protein sequence ID" value="HGH60605.1"/>
    <property type="molecule type" value="Genomic_DNA"/>
</dbReference>
<proteinExistence type="inferred from homology"/>
<feature type="binding site" evidence="4">
    <location>
        <position position="212"/>
    </location>
    <ligand>
        <name>Mn(2+)</name>
        <dbReference type="ChEBI" id="CHEBI:29035"/>
        <label>1</label>
    </ligand>
</feature>
<comment type="caution">
    <text evidence="6">The sequence shown here is derived from an EMBL/GenBank/DDBJ whole genome shotgun (WGS) entry which is preliminary data.</text>
</comment>
<keyword evidence="2 4" id="KW-0479">Metal-binding</keyword>
<evidence type="ECO:0000256" key="5">
    <source>
        <dbReference type="RuleBase" id="RU003684"/>
    </source>
</evidence>
<keyword evidence="4" id="KW-0464">Manganese</keyword>
<dbReference type="PANTHER" id="PTHR11358">
    <property type="entry name" value="ARGINASE/AGMATINASE"/>
    <property type="match status" value="1"/>
</dbReference>
<dbReference type="GO" id="GO:0046872">
    <property type="term" value="F:metal ion binding"/>
    <property type="evidence" value="ECO:0007669"/>
    <property type="project" value="UniProtKB-KW"/>
</dbReference>
<evidence type="ECO:0000256" key="2">
    <source>
        <dbReference type="ARBA" id="ARBA00022723"/>
    </source>
</evidence>
<feature type="binding site" evidence="4">
    <location>
        <position position="131"/>
    </location>
    <ligand>
        <name>Mn(2+)</name>
        <dbReference type="ChEBI" id="CHEBI:29035"/>
        <label>1</label>
    </ligand>
</feature>